<protein>
    <submittedName>
        <fullName evidence="1">Uncharacterized protein</fullName>
    </submittedName>
</protein>
<name>A0ACB8CYW2_DERSI</name>
<reference evidence="1" key="1">
    <citation type="submission" date="2020-05" db="EMBL/GenBank/DDBJ databases">
        <title>Large-scale comparative analyses of tick genomes elucidate their genetic diversity and vector capacities.</title>
        <authorList>
            <person name="Jia N."/>
            <person name="Wang J."/>
            <person name="Shi W."/>
            <person name="Du L."/>
            <person name="Sun Y."/>
            <person name="Zhan W."/>
            <person name="Jiang J."/>
            <person name="Wang Q."/>
            <person name="Zhang B."/>
            <person name="Ji P."/>
            <person name="Sakyi L.B."/>
            <person name="Cui X."/>
            <person name="Yuan T."/>
            <person name="Jiang B."/>
            <person name="Yang W."/>
            <person name="Lam T.T.-Y."/>
            <person name="Chang Q."/>
            <person name="Ding S."/>
            <person name="Wang X."/>
            <person name="Zhu J."/>
            <person name="Ruan X."/>
            <person name="Zhao L."/>
            <person name="Wei J."/>
            <person name="Que T."/>
            <person name="Du C."/>
            <person name="Cheng J."/>
            <person name="Dai P."/>
            <person name="Han X."/>
            <person name="Huang E."/>
            <person name="Gao Y."/>
            <person name="Liu J."/>
            <person name="Shao H."/>
            <person name="Ye R."/>
            <person name="Li L."/>
            <person name="Wei W."/>
            <person name="Wang X."/>
            <person name="Wang C."/>
            <person name="Yang T."/>
            <person name="Huo Q."/>
            <person name="Li W."/>
            <person name="Guo W."/>
            <person name="Chen H."/>
            <person name="Zhou L."/>
            <person name="Ni X."/>
            <person name="Tian J."/>
            <person name="Zhou Y."/>
            <person name="Sheng Y."/>
            <person name="Liu T."/>
            <person name="Pan Y."/>
            <person name="Xia L."/>
            <person name="Li J."/>
            <person name="Zhao F."/>
            <person name="Cao W."/>
        </authorList>
    </citation>
    <scope>NUCLEOTIDE SEQUENCE</scope>
    <source>
        <strain evidence="1">Dsil-2018</strain>
    </source>
</reference>
<proteinExistence type="predicted"/>
<keyword evidence="2" id="KW-1185">Reference proteome</keyword>
<dbReference type="EMBL" id="CM023473">
    <property type="protein sequence ID" value="KAH7954328.1"/>
    <property type="molecule type" value="Genomic_DNA"/>
</dbReference>
<evidence type="ECO:0000313" key="1">
    <source>
        <dbReference type="EMBL" id="KAH7954328.1"/>
    </source>
</evidence>
<sequence length="97" mass="10882">MLRIRVTLELSAMSVDASLASSFVEFLTHVLRDGASLDLASDFGREWLLPIEGTELRCRSGPLEDDSARRRVLQPGFLRSHNRVRQLSEGAVDLESR</sequence>
<accession>A0ACB8CYW2</accession>
<organism evidence="1 2">
    <name type="scientific">Dermacentor silvarum</name>
    <name type="common">Tick</name>
    <dbReference type="NCBI Taxonomy" id="543639"/>
    <lineage>
        <taxon>Eukaryota</taxon>
        <taxon>Metazoa</taxon>
        <taxon>Ecdysozoa</taxon>
        <taxon>Arthropoda</taxon>
        <taxon>Chelicerata</taxon>
        <taxon>Arachnida</taxon>
        <taxon>Acari</taxon>
        <taxon>Parasitiformes</taxon>
        <taxon>Ixodida</taxon>
        <taxon>Ixodoidea</taxon>
        <taxon>Ixodidae</taxon>
        <taxon>Rhipicephalinae</taxon>
        <taxon>Dermacentor</taxon>
    </lineage>
</organism>
<dbReference type="Proteomes" id="UP000821865">
    <property type="component" value="Chromosome 4"/>
</dbReference>
<evidence type="ECO:0000313" key="2">
    <source>
        <dbReference type="Proteomes" id="UP000821865"/>
    </source>
</evidence>
<gene>
    <name evidence="1" type="ORF">HPB49_017631</name>
</gene>
<comment type="caution">
    <text evidence="1">The sequence shown here is derived from an EMBL/GenBank/DDBJ whole genome shotgun (WGS) entry which is preliminary data.</text>
</comment>